<proteinExistence type="predicted"/>
<evidence type="ECO:0000313" key="2">
    <source>
        <dbReference type="Proteomes" id="UP001454036"/>
    </source>
</evidence>
<keyword evidence="2" id="KW-1185">Reference proteome</keyword>
<organism evidence="1 2">
    <name type="scientific">Lithospermum erythrorhizon</name>
    <name type="common">Purple gromwell</name>
    <name type="synonym">Lithospermum officinale var. erythrorhizon</name>
    <dbReference type="NCBI Taxonomy" id="34254"/>
    <lineage>
        <taxon>Eukaryota</taxon>
        <taxon>Viridiplantae</taxon>
        <taxon>Streptophyta</taxon>
        <taxon>Embryophyta</taxon>
        <taxon>Tracheophyta</taxon>
        <taxon>Spermatophyta</taxon>
        <taxon>Magnoliopsida</taxon>
        <taxon>eudicotyledons</taxon>
        <taxon>Gunneridae</taxon>
        <taxon>Pentapetalae</taxon>
        <taxon>asterids</taxon>
        <taxon>lamiids</taxon>
        <taxon>Boraginales</taxon>
        <taxon>Boraginaceae</taxon>
        <taxon>Boraginoideae</taxon>
        <taxon>Lithospermeae</taxon>
        <taxon>Lithospermum</taxon>
    </lineage>
</organism>
<reference evidence="1 2" key="1">
    <citation type="submission" date="2024-01" db="EMBL/GenBank/DDBJ databases">
        <title>The complete chloroplast genome sequence of Lithospermum erythrorhizon: insights into the phylogenetic relationship among Boraginaceae species and the maternal lineages of purple gromwells.</title>
        <authorList>
            <person name="Okada T."/>
            <person name="Watanabe K."/>
        </authorList>
    </citation>
    <scope>NUCLEOTIDE SEQUENCE [LARGE SCALE GENOMIC DNA]</scope>
</reference>
<name>A0AAV3QIH4_LITER</name>
<dbReference type="Proteomes" id="UP001454036">
    <property type="component" value="Unassembled WGS sequence"/>
</dbReference>
<gene>
    <name evidence="1" type="ORF">LIER_19027</name>
</gene>
<dbReference type="AlphaFoldDB" id="A0AAV3QIH4"/>
<comment type="caution">
    <text evidence="1">The sequence shown here is derived from an EMBL/GenBank/DDBJ whole genome shotgun (WGS) entry which is preliminary data.</text>
</comment>
<evidence type="ECO:0000313" key="1">
    <source>
        <dbReference type="EMBL" id="GAA0163066.1"/>
    </source>
</evidence>
<dbReference type="EMBL" id="BAABME010004643">
    <property type="protein sequence ID" value="GAA0163066.1"/>
    <property type="molecule type" value="Genomic_DNA"/>
</dbReference>
<protein>
    <submittedName>
        <fullName evidence="1">Uncharacterized protein</fullName>
    </submittedName>
</protein>
<sequence length="103" mass="12378">MREKLNFVDELRDRALYNIQNQKHLMVCTYNRRVKNKQFKSGDLVLRLYSITHPKDKDKLGRKWEGPYRIRMVIGLGTYESEKLNGNVIPCTWYASDMKKYYV</sequence>
<accession>A0AAV3QIH4</accession>